<keyword evidence="3" id="KW-1185">Reference proteome</keyword>
<keyword evidence="1" id="KW-0472">Membrane</keyword>
<evidence type="ECO:0000313" key="3">
    <source>
        <dbReference type="Proteomes" id="UP000002774"/>
    </source>
</evidence>
<evidence type="ECO:0000256" key="1">
    <source>
        <dbReference type="SAM" id="Phobius"/>
    </source>
</evidence>
<evidence type="ECO:0000313" key="2">
    <source>
        <dbReference type="EMBL" id="EHQ29064.1"/>
    </source>
</evidence>
<keyword evidence="1" id="KW-1133">Transmembrane helix</keyword>
<sequence>MYEPLNASAALGSNAGNVIVFFFLFTGCGLLLKLIRIWAVWPGPTLFQFIGLT</sequence>
<protein>
    <submittedName>
        <fullName evidence="2">Uncharacterized protein</fullName>
    </submittedName>
</protein>
<gene>
    <name evidence="2" type="ORF">Mucpa_4985</name>
</gene>
<reference evidence="2" key="1">
    <citation type="submission" date="2011-09" db="EMBL/GenBank/DDBJ databases">
        <title>The permanent draft genome of Mucilaginibacter paludis DSM 18603.</title>
        <authorList>
            <consortium name="US DOE Joint Genome Institute (JGI-PGF)"/>
            <person name="Lucas S."/>
            <person name="Han J."/>
            <person name="Lapidus A."/>
            <person name="Bruce D."/>
            <person name="Goodwin L."/>
            <person name="Pitluck S."/>
            <person name="Peters L."/>
            <person name="Kyrpides N."/>
            <person name="Mavromatis K."/>
            <person name="Ivanova N."/>
            <person name="Mikhailova N."/>
            <person name="Held B."/>
            <person name="Detter J.C."/>
            <person name="Tapia R."/>
            <person name="Han C."/>
            <person name="Land M."/>
            <person name="Hauser L."/>
            <person name="Markowitz V."/>
            <person name="Cheng J.-F."/>
            <person name="Hugenholtz P."/>
            <person name="Woyke T."/>
            <person name="Wu D."/>
            <person name="Tindall B."/>
            <person name="Brambilla E."/>
            <person name="Klenk H.-P."/>
            <person name="Eisen J.A."/>
        </authorList>
    </citation>
    <scope>NUCLEOTIDE SEQUENCE [LARGE SCALE GENOMIC DNA]</scope>
    <source>
        <strain evidence="2">DSM 18603</strain>
    </source>
</reference>
<organism evidence="2 3">
    <name type="scientific">Mucilaginibacter paludis DSM 18603</name>
    <dbReference type="NCBI Taxonomy" id="714943"/>
    <lineage>
        <taxon>Bacteria</taxon>
        <taxon>Pseudomonadati</taxon>
        <taxon>Bacteroidota</taxon>
        <taxon>Sphingobacteriia</taxon>
        <taxon>Sphingobacteriales</taxon>
        <taxon>Sphingobacteriaceae</taxon>
        <taxon>Mucilaginibacter</taxon>
    </lineage>
</organism>
<dbReference type="HOGENOM" id="CLU_3063593_0_0_10"/>
<accession>H1Y926</accession>
<proteinExistence type="predicted"/>
<dbReference type="STRING" id="714943.Mucpa_4985"/>
<dbReference type="AlphaFoldDB" id="H1Y926"/>
<keyword evidence="1" id="KW-0812">Transmembrane</keyword>
<dbReference type="Proteomes" id="UP000002774">
    <property type="component" value="Chromosome"/>
</dbReference>
<dbReference type="EMBL" id="CM001403">
    <property type="protein sequence ID" value="EHQ29064.1"/>
    <property type="molecule type" value="Genomic_DNA"/>
</dbReference>
<feature type="transmembrane region" description="Helical" evidence="1">
    <location>
        <begin position="15"/>
        <end position="35"/>
    </location>
</feature>
<name>H1Y926_9SPHI</name>